<evidence type="ECO:0000313" key="2">
    <source>
        <dbReference type="Proteomes" id="UP001372338"/>
    </source>
</evidence>
<sequence length="89" mass="9440">MDIVLPAISPESISYDHHSSYKAVVNETAHTADNSFSNTDVSALQPVHVVHNDQVAAVDDSLVSDAILPISEQPDPVVHNDLDLIGAAV</sequence>
<protein>
    <submittedName>
        <fullName evidence="1">Uncharacterized protein</fullName>
    </submittedName>
</protein>
<evidence type="ECO:0000313" key="1">
    <source>
        <dbReference type="EMBL" id="KAK7245987.1"/>
    </source>
</evidence>
<reference evidence="1 2" key="1">
    <citation type="submission" date="2024-01" db="EMBL/GenBank/DDBJ databases">
        <title>The genomes of 5 underutilized Papilionoideae crops provide insights into root nodulation and disease resistanc.</title>
        <authorList>
            <person name="Yuan L."/>
        </authorList>
    </citation>
    <scope>NUCLEOTIDE SEQUENCE [LARGE SCALE GENOMIC DNA]</scope>
    <source>
        <strain evidence="1">ZHUSHIDOU_FW_LH</strain>
        <tissue evidence="1">Leaf</tissue>
    </source>
</reference>
<dbReference type="EMBL" id="JAYWIO010000008">
    <property type="protein sequence ID" value="KAK7245987.1"/>
    <property type="molecule type" value="Genomic_DNA"/>
</dbReference>
<keyword evidence="2" id="KW-1185">Reference proteome</keyword>
<name>A0AAN9HS23_CROPI</name>
<proteinExistence type="predicted"/>
<accession>A0AAN9HS23</accession>
<comment type="caution">
    <text evidence="1">The sequence shown here is derived from an EMBL/GenBank/DDBJ whole genome shotgun (WGS) entry which is preliminary data.</text>
</comment>
<dbReference type="Proteomes" id="UP001372338">
    <property type="component" value="Unassembled WGS sequence"/>
</dbReference>
<gene>
    <name evidence="1" type="ORF">RIF29_40844</name>
</gene>
<dbReference type="AlphaFoldDB" id="A0AAN9HS23"/>
<organism evidence="1 2">
    <name type="scientific">Crotalaria pallida</name>
    <name type="common">Smooth rattlebox</name>
    <name type="synonym">Crotalaria striata</name>
    <dbReference type="NCBI Taxonomy" id="3830"/>
    <lineage>
        <taxon>Eukaryota</taxon>
        <taxon>Viridiplantae</taxon>
        <taxon>Streptophyta</taxon>
        <taxon>Embryophyta</taxon>
        <taxon>Tracheophyta</taxon>
        <taxon>Spermatophyta</taxon>
        <taxon>Magnoliopsida</taxon>
        <taxon>eudicotyledons</taxon>
        <taxon>Gunneridae</taxon>
        <taxon>Pentapetalae</taxon>
        <taxon>rosids</taxon>
        <taxon>fabids</taxon>
        <taxon>Fabales</taxon>
        <taxon>Fabaceae</taxon>
        <taxon>Papilionoideae</taxon>
        <taxon>50 kb inversion clade</taxon>
        <taxon>genistoids sensu lato</taxon>
        <taxon>core genistoids</taxon>
        <taxon>Crotalarieae</taxon>
        <taxon>Crotalaria</taxon>
    </lineage>
</organism>